<keyword evidence="1" id="KW-0812">Transmembrane</keyword>
<proteinExistence type="predicted"/>
<accession>A0A4R7HWZ1</accession>
<dbReference type="AlphaFoldDB" id="A0A4R7HWZ1"/>
<feature type="transmembrane region" description="Helical" evidence="1">
    <location>
        <begin position="6"/>
        <end position="33"/>
    </location>
</feature>
<protein>
    <submittedName>
        <fullName evidence="2">Uncharacterized protein</fullName>
    </submittedName>
</protein>
<evidence type="ECO:0000256" key="1">
    <source>
        <dbReference type="SAM" id="Phobius"/>
    </source>
</evidence>
<dbReference type="EMBL" id="SOAU01000001">
    <property type="protein sequence ID" value="TDT15074.1"/>
    <property type="molecule type" value="Genomic_DNA"/>
</dbReference>
<organism evidence="2 3">
    <name type="scientific">Ilumatobacter fluminis</name>
    <dbReference type="NCBI Taxonomy" id="467091"/>
    <lineage>
        <taxon>Bacteria</taxon>
        <taxon>Bacillati</taxon>
        <taxon>Actinomycetota</taxon>
        <taxon>Acidimicrobiia</taxon>
        <taxon>Acidimicrobiales</taxon>
        <taxon>Ilumatobacteraceae</taxon>
        <taxon>Ilumatobacter</taxon>
    </lineage>
</organism>
<dbReference type="Proteomes" id="UP000294558">
    <property type="component" value="Unassembled WGS sequence"/>
</dbReference>
<reference evidence="2 3" key="1">
    <citation type="submission" date="2019-03" db="EMBL/GenBank/DDBJ databases">
        <title>Sequencing the genomes of 1000 actinobacteria strains.</title>
        <authorList>
            <person name="Klenk H.-P."/>
        </authorList>
    </citation>
    <scope>NUCLEOTIDE SEQUENCE [LARGE SCALE GENOMIC DNA]</scope>
    <source>
        <strain evidence="2 3">DSM 18936</strain>
    </source>
</reference>
<evidence type="ECO:0000313" key="3">
    <source>
        <dbReference type="Proteomes" id="UP000294558"/>
    </source>
</evidence>
<keyword evidence="3" id="KW-1185">Reference proteome</keyword>
<gene>
    <name evidence="2" type="ORF">BDK89_0634</name>
</gene>
<comment type="caution">
    <text evidence="2">The sequence shown here is derived from an EMBL/GenBank/DDBJ whole genome shotgun (WGS) entry which is preliminary data.</text>
</comment>
<name>A0A4R7HWZ1_9ACTN</name>
<sequence length="51" mass="5358">MAGAIAIVVALLIFPSLVLISGGFGSAILGFFLQRDGEIRHEGSELLDIDD</sequence>
<keyword evidence="1" id="KW-0472">Membrane</keyword>
<keyword evidence="1" id="KW-1133">Transmembrane helix</keyword>
<dbReference type="RefSeq" id="WP_166657339.1">
    <property type="nucleotide sequence ID" value="NZ_SOAU01000001.1"/>
</dbReference>
<evidence type="ECO:0000313" key="2">
    <source>
        <dbReference type="EMBL" id="TDT15074.1"/>
    </source>
</evidence>